<dbReference type="AlphaFoldDB" id="A0A0C9W8T4"/>
<keyword evidence="4" id="KW-1185">Reference proteome</keyword>
<evidence type="ECO:0000256" key="2">
    <source>
        <dbReference type="ARBA" id="ARBA00022857"/>
    </source>
</evidence>
<dbReference type="OrthoDB" id="9876299at2759"/>
<dbReference type="InterPro" id="IPR020904">
    <property type="entry name" value="Sc_DH/Rdtase_CS"/>
</dbReference>
<dbReference type="SUPFAM" id="SSF51735">
    <property type="entry name" value="NAD(P)-binding Rossmann-fold domains"/>
    <property type="match status" value="1"/>
</dbReference>
<reference evidence="3 4" key="1">
    <citation type="submission" date="2014-04" db="EMBL/GenBank/DDBJ databases">
        <title>Evolutionary Origins and Diversification of the Mycorrhizal Mutualists.</title>
        <authorList>
            <consortium name="DOE Joint Genome Institute"/>
            <consortium name="Mycorrhizal Genomics Consortium"/>
            <person name="Kohler A."/>
            <person name="Kuo A."/>
            <person name="Nagy L.G."/>
            <person name="Floudas D."/>
            <person name="Copeland A."/>
            <person name="Barry K.W."/>
            <person name="Cichocki N."/>
            <person name="Veneault-Fourrey C."/>
            <person name="LaButti K."/>
            <person name="Lindquist E.A."/>
            <person name="Lipzen A."/>
            <person name="Lundell T."/>
            <person name="Morin E."/>
            <person name="Murat C."/>
            <person name="Riley R."/>
            <person name="Ohm R."/>
            <person name="Sun H."/>
            <person name="Tunlid A."/>
            <person name="Henrissat B."/>
            <person name="Grigoriev I.V."/>
            <person name="Hibbett D.S."/>
            <person name="Martin F."/>
        </authorList>
    </citation>
    <scope>NUCLEOTIDE SEQUENCE [LARGE SCALE GENOMIC DNA]</scope>
    <source>
        <strain evidence="3 4">MD-312</strain>
    </source>
</reference>
<dbReference type="InterPro" id="IPR051468">
    <property type="entry name" value="Fungal_SecMetab_SDRs"/>
</dbReference>
<comment type="similarity">
    <text evidence="1">Belongs to the short-chain dehydrogenases/reductases (SDR) family.</text>
</comment>
<dbReference type="PANTHER" id="PTHR43544">
    <property type="entry name" value="SHORT-CHAIN DEHYDROGENASE/REDUCTASE"/>
    <property type="match status" value="1"/>
</dbReference>
<dbReference type="Proteomes" id="UP000053820">
    <property type="component" value="Unassembled WGS sequence"/>
</dbReference>
<keyword evidence="2" id="KW-0521">NADP</keyword>
<dbReference type="PRINTS" id="PR00081">
    <property type="entry name" value="GDHRDH"/>
</dbReference>
<evidence type="ECO:0008006" key="5">
    <source>
        <dbReference type="Google" id="ProtNLM"/>
    </source>
</evidence>
<gene>
    <name evidence="3" type="ORF">HYDPIDRAFT_154981</name>
</gene>
<accession>A0A0C9W8T4</accession>
<dbReference type="InterPro" id="IPR002347">
    <property type="entry name" value="SDR_fam"/>
</dbReference>
<dbReference type="GO" id="GO:0005737">
    <property type="term" value="C:cytoplasm"/>
    <property type="evidence" value="ECO:0007669"/>
    <property type="project" value="TreeGrafter"/>
</dbReference>
<dbReference type="Pfam" id="PF00106">
    <property type="entry name" value="adh_short"/>
    <property type="match status" value="1"/>
</dbReference>
<organism evidence="3 4">
    <name type="scientific">Hydnomerulius pinastri MD-312</name>
    <dbReference type="NCBI Taxonomy" id="994086"/>
    <lineage>
        <taxon>Eukaryota</taxon>
        <taxon>Fungi</taxon>
        <taxon>Dikarya</taxon>
        <taxon>Basidiomycota</taxon>
        <taxon>Agaricomycotina</taxon>
        <taxon>Agaricomycetes</taxon>
        <taxon>Agaricomycetidae</taxon>
        <taxon>Boletales</taxon>
        <taxon>Boletales incertae sedis</taxon>
        <taxon>Leucogyrophana</taxon>
    </lineage>
</organism>
<dbReference type="InterPro" id="IPR036291">
    <property type="entry name" value="NAD(P)-bd_dom_sf"/>
</dbReference>
<dbReference type="CDD" id="cd05325">
    <property type="entry name" value="carb_red_sniffer_like_SDR_c"/>
    <property type="match status" value="1"/>
</dbReference>
<dbReference type="GO" id="GO:0016491">
    <property type="term" value="F:oxidoreductase activity"/>
    <property type="evidence" value="ECO:0007669"/>
    <property type="project" value="TreeGrafter"/>
</dbReference>
<dbReference type="Gene3D" id="3.40.50.720">
    <property type="entry name" value="NAD(P)-binding Rossmann-like Domain"/>
    <property type="match status" value="1"/>
</dbReference>
<proteinExistence type="inferred from homology"/>
<sequence>MASSSTTWLITGASRGIGLEITRQLLQVPTNTVFATCRSPSTATDLQSYRDAPGKLHIVKLDVADEESIKAAAQEVIQTLNGRGLDYVLNNAATMVHGDLAFSFKIEDLMATMTSNVCGPALVSRYLLPAIEASNRRVIVNTSSGLASISSGHGSFSASYSITKIALIMLTYKQACEKPHLIPFNLDPGWVKTKMGGPDAVMEPHESASNIIKLLTGATSEYSGKFYYCDGTEIAL</sequence>
<name>A0A0C9W8T4_9AGAM</name>
<dbReference type="PANTHER" id="PTHR43544:SF36">
    <property type="entry name" value="CHAIN OXIDOREDUCTASE (CSGA), PUTATIVE (AFU_ORTHOLOGUE AFUA_4G00910)-RELATED"/>
    <property type="match status" value="1"/>
</dbReference>
<dbReference type="HOGENOM" id="CLU_010194_9_1_1"/>
<protein>
    <recommendedName>
        <fullName evidence="5">NAD(P)-binding protein</fullName>
    </recommendedName>
</protein>
<evidence type="ECO:0000256" key="1">
    <source>
        <dbReference type="ARBA" id="ARBA00006484"/>
    </source>
</evidence>
<evidence type="ECO:0000313" key="4">
    <source>
        <dbReference type="Proteomes" id="UP000053820"/>
    </source>
</evidence>
<evidence type="ECO:0000313" key="3">
    <source>
        <dbReference type="EMBL" id="KIJ64003.1"/>
    </source>
</evidence>
<dbReference type="EMBL" id="KN839848">
    <property type="protein sequence ID" value="KIJ64003.1"/>
    <property type="molecule type" value="Genomic_DNA"/>
</dbReference>
<dbReference type="PROSITE" id="PS00061">
    <property type="entry name" value="ADH_SHORT"/>
    <property type="match status" value="1"/>
</dbReference>